<feature type="active site" description="Proton acceptor" evidence="8">
    <location>
        <position position="380"/>
    </location>
</feature>
<dbReference type="InterPro" id="IPR020617">
    <property type="entry name" value="Thiolase_C"/>
</dbReference>
<sequence>MTDDPIAIVSFARTPMGGFLGDLSGATAPELGSSAIRSAVERAGISGEDIDETLFGCVLPAGLGQAPARQAALGAGLPRSVGCTTVNKMCGSGMKAVMMAHDGLRAGSTRVAVAGGMESMSNAPYLLERARSGYRMGHGRVVDHMFLDGLEDAYDPGRLMGTFAEDCAQTYQFTREAQDAYALASLDRAQRAMSEGAFSREIVPVTVKAGKGQRDVSADEQPPKARPDKIPALRPAFREGGTVTAANSSSISDGAAALVLMRLSEAERRGLTPVAVIRGHASFADAPHLFPTAPVGAVRRLVERTGWSLGEVDLFEINEAFAVVAMAAMRELDLPHDKVNVHGGACALGHPIGASGARILVTLLAALERRGQRRGIAGICIGGGEATAVAVERLS</sequence>
<gene>
    <name evidence="13" type="ORF">MMSR116_27255</name>
</gene>
<keyword evidence="5 9" id="KW-0012">Acyltransferase</keyword>
<dbReference type="SUPFAM" id="SSF53901">
    <property type="entry name" value="Thiolase-like"/>
    <property type="match status" value="2"/>
</dbReference>
<dbReference type="PROSITE" id="PS00099">
    <property type="entry name" value="THIOLASE_3"/>
    <property type="match status" value="1"/>
</dbReference>
<feature type="region of interest" description="Disordered" evidence="10">
    <location>
        <begin position="210"/>
        <end position="231"/>
    </location>
</feature>
<name>A0A6B9FX28_9HYPH</name>
<proteinExistence type="inferred from homology"/>
<evidence type="ECO:0000256" key="4">
    <source>
        <dbReference type="ARBA" id="ARBA00022752"/>
    </source>
</evidence>
<evidence type="ECO:0000259" key="11">
    <source>
        <dbReference type="Pfam" id="PF00108"/>
    </source>
</evidence>
<protein>
    <recommendedName>
        <fullName evidence="7">Beta-ketothiolase</fullName>
    </recommendedName>
</protein>
<evidence type="ECO:0000256" key="7">
    <source>
        <dbReference type="ARBA" id="ARBA00080155"/>
    </source>
</evidence>
<reference evidence="13 14" key="2">
    <citation type="journal article" date="2013" name="Genome Announc.">
        <title>Draft Genome Sequence of Methylobacterium mesophilicum Strain SR1.6/6, Isolated from Citrus sinensis.</title>
        <authorList>
            <person name="Marinho Almeida D."/>
            <person name="Dini-Andreote F."/>
            <person name="Camargo Neves A.A."/>
            <person name="Juca Ramos R.T."/>
            <person name="Andreote F.D."/>
            <person name="Carneiro A.R."/>
            <person name="Oliveira de Souza Lima A."/>
            <person name="Caracciolo Gomes de Sa P.H."/>
            <person name="Ribeiro Barbosa M.S."/>
            <person name="Araujo W.L."/>
            <person name="Silva A."/>
        </authorList>
    </citation>
    <scope>NUCLEOTIDE SEQUENCE [LARGE SCALE GENOMIC DNA]</scope>
    <source>
        <strain evidence="13 14">SR1.6/6</strain>
    </source>
</reference>
<dbReference type="AlphaFoldDB" id="A0A6B9FX28"/>
<dbReference type="InterPro" id="IPR020615">
    <property type="entry name" value="Thiolase_acyl_enz_int_AS"/>
</dbReference>
<evidence type="ECO:0000256" key="2">
    <source>
        <dbReference type="ARBA" id="ARBA00010982"/>
    </source>
</evidence>
<comment type="similarity">
    <text evidence="2 9">Belongs to the thiolase-like superfamily. Thiolase family.</text>
</comment>
<dbReference type="RefSeq" id="WP_010683968.1">
    <property type="nucleotide sequence ID" value="NZ_CP043538.1"/>
</dbReference>
<keyword evidence="3 9" id="KW-0808">Transferase</keyword>
<evidence type="ECO:0000256" key="5">
    <source>
        <dbReference type="ARBA" id="ARBA00023315"/>
    </source>
</evidence>
<accession>A0A6B9FX28</accession>
<evidence type="ECO:0000256" key="3">
    <source>
        <dbReference type="ARBA" id="ARBA00022679"/>
    </source>
</evidence>
<dbReference type="OrthoDB" id="9764638at2"/>
<evidence type="ECO:0000256" key="1">
    <source>
        <dbReference type="ARBA" id="ARBA00004683"/>
    </source>
</evidence>
<dbReference type="InterPro" id="IPR020610">
    <property type="entry name" value="Thiolase_AS"/>
</dbReference>
<dbReference type="KEGG" id="mmes:MMSR116_27255"/>
<comment type="pathway">
    <text evidence="1">Biopolymer metabolism; poly-(R)-3-hydroxybutanoate biosynthesis.</text>
</comment>
<evidence type="ECO:0000313" key="14">
    <source>
        <dbReference type="Proteomes" id="UP000012488"/>
    </source>
</evidence>
<reference evidence="13 14" key="1">
    <citation type="journal article" date="2012" name="Genet. Mol. Biol.">
        <title>Analysis of 16S rRNA and mxaF genes revealing insights into Methylobacterium niche-specific plant association.</title>
        <authorList>
            <person name="Dourado M.N."/>
            <person name="Andreote F.D."/>
            <person name="Dini-Andreote F."/>
            <person name="Conti R."/>
            <person name="Araujo J.M."/>
            <person name="Araujo W.L."/>
        </authorList>
    </citation>
    <scope>NUCLEOTIDE SEQUENCE [LARGE SCALE GENOMIC DNA]</scope>
    <source>
        <strain evidence="13 14">SR1.6/6</strain>
    </source>
</reference>
<dbReference type="Pfam" id="PF00108">
    <property type="entry name" value="Thiolase_N"/>
    <property type="match status" value="1"/>
</dbReference>
<evidence type="ECO:0000256" key="9">
    <source>
        <dbReference type="RuleBase" id="RU003557"/>
    </source>
</evidence>
<dbReference type="InterPro" id="IPR020616">
    <property type="entry name" value="Thiolase_N"/>
</dbReference>
<dbReference type="GO" id="GO:0003988">
    <property type="term" value="F:acetyl-CoA C-acyltransferase activity"/>
    <property type="evidence" value="ECO:0007669"/>
    <property type="project" value="UniProtKB-ARBA"/>
</dbReference>
<feature type="domain" description="Thiolase N-terminal" evidence="11">
    <location>
        <begin position="6"/>
        <end position="262"/>
    </location>
</feature>
<dbReference type="EMBL" id="CP043538">
    <property type="protein sequence ID" value="QGY05184.1"/>
    <property type="molecule type" value="Genomic_DNA"/>
</dbReference>
<dbReference type="PANTHER" id="PTHR18919">
    <property type="entry name" value="ACETYL-COA C-ACYLTRANSFERASE"/>
    <property type="match status" value="1"/>
</dbReference>
<dbReference type="Proteomes" id="UP000012488">
    <property type="component" value="Chromosome"/>
</dbReference>
<evidence type="ECO:0000313" key="13">
    <source>
        <dbReference type="EMBL" id="QGY05184.1"/>
    </source>
</evidence>
<feature type="domain" description="Thiolase C-terminal" evidence="12">
    <location>
        <begin position="271"/>
        <end position="393"/>
    </location>
</feature>
<dbReference type="NCBIfam" id="TIGR01930">
    <property type="entry name" value="AcCoA-C-Actrans"/>
    <property type="match status" value="1"/>
</dbReference>
<dbReference type="PROSITE" id="PS00098">
    <property type="entry name" value="THIOLASE_1"/>
    <property type="match status" value="1"/>
</dbReference>
<evidence type="ECO:0000256" key="6">
    <source>
        <dbReference type="ARBA" id="ARBA00037924"/>
    </source>
</evidence>
<dbReference type="InterPro" id="IPR016039">
    <property type="entry name" value="Thiolase-like"/>
</dbReference>
<keyword evidence="4" id="KW-0583">PHB biosynthesis</keyword>
<feature type="active site" description="Acyl-thioester intermediate" evidence="8">
    <location>
        <position position="90"/>
    </location>
</feature>
<dbReference type="GO" id="GO:0042619">
    <property type="term" value="P:poly-hydroxybutyrate biosynthetic process"/>
    <property type="evidence" value="ECO:0007669"/>
    <property type="project" value="UniProtKB-KW"/>
</dbReference>
<dbReference type="GO" id="GO:0044281">
    <property type="term" value="P:small molecule metabolic process"/>
    <property type="evidence" value="ECO:0007669"/>
    <property type="project" value="UniProtKB-ARBA"/>
</dbReference>
<dbReference type="PANTHER" id="PTHR18919:SF138">
    <property type="entry name" value="ACETYL-COA C-ACETYLTRANSFERASE"/>
    <property type="match status" value="1"/>
</dbReference>
<evidence type="ECO:0000259" key="12">
    <source>
        <dbReference type="Pfam" id="PF02803"/>
    </source>
</evidence>
<feature type="active site" description="Proton acceptor" evidence="8">
    <location>
        <position position="350"/>
    </location>
</feature>
<evidence type="ECO:0000256" key="10">
    <source>
        <dbReference type="SAM" id="MobiDB-lite"/>
    </source>
</evidence>
<dbReference type="InterPro" id="IPR002155">
    <property type="entry name" value="Thiolase"/>
</dbReference>
<organism evidence="13 14">
    <name type="scientific">Methylobacterium mesophilicum SR1.6/6</name>
    <dbReference type="NCBI Taxonomy" id="908290"/>
    <lineage>
        <taxon>Bacteria</taxon>
        <taxon>Pseudomonadati</taxon>
        <taxon>Pseudomonadota</taxon>
        <taxon>Alphaproteobacteria</taxon>
        <taxon>Hyphomicrobiales</taxon>
        <taxon>Methylobacteriaceae</taxon>
        <taxon>Methylobacterium</taxon>
    </lineage>
</organism>
<dbReference type="Gene3D" id="3.40.47.10">
    <property type="match status" value="1"/>
</dbReference>
<dbReference type="FunFam" id="3.40.47.10:FF:000010">
    <property type="entry name" value="Acetyl-CoA acetyltransferase (Thiolase)"/>
    <property type="match status" value="1"/>
</dbReference>
<dbReference type="PIRSF" id="PIRSF000429">
    <property type="entry name" value="Ac-CoA_Ac_transf"/>
    <property type="match status" value="1"/>
</dbReference>
<feature type="compositionally biased region" description="Basic and acidic residues" evidence="10">
    <location>
        <begin position="212"/>
        <end position="231"/>
    </location>
</feature>
<comment type="pathway">
    <text evidence="6">Metabolic intermediate biosynthesis; (R)-mevalonate biosynthesis; (R)-mevalonate from acetyl-CoA: step 1/3.</text>
</comment>
<evidence type="ECO:0000256" key="8">
    <source>
        <dbReference type="PIRSR" id="PIRSR000429-1"/>
    </source>
</evidence>
<dbReference type="CDD" id="cd00751">
    <property type="entry name" value="thiolase"/>
    <property type="match status" value="1"/>
</dbReference>
<dbReference type="Pfam" id="PF02803">
    <property type="entry name" value="Thiolase_C"/>
    <property type="match status" value="1"/>
</dbReference>